<name>W2ZWX1_PHYNI</name>
<evidence type="ECO:0000313" key="4">
    <source>
        <dbReference type="Proteomes" id="UP000018948"/>
    </source>
</evidence>
<reference evidence="3 4" key="1">
    <citation type="submission" date="2013-11" db="EMBL/GenBank/DDBJ databases">
        <title>The Genome Sequence of Phytophthora parasitica P10297.</title>
        <authorList>
            <consortium name="The Broad Institute Genomics Platform"/>
            <person name="Russ C."/>
            <person name="Tyler B."/>
            <person name="Panabieres F."/>
            <person name="Shan W."/>
            <person name="Tripathy S."/>
            <person name="Grunwald N."/>
            <person name="Machado M."/>
            <person name="Johnson C.S."/>
            <person name="Walker B."/>
            <person name="Young S.K."/>
            <person name="Zeng Q."/>
            <person name="Gargeya S."/>
            <person name="Fitzgerald M."/>
            <person name="Haas B."/>
            <person name="Abouelleil A."/>
            <person name="Allen A.W."/>
            <person name="Alvarado L."/>
            <person name="Arachchi H.M."/>
            <person name="Berlin A.M."/>
            <person name="Chapman S.B."/>
            <person name="Gainer-Dewar J."/>
            <person name="Goldberg J."/>
            <person name="Griggs A."/>
            <person name="Gujja S."/>
            <person name="Hansen M."/>
            <person name="Howarth C."/>
            <person name="Imamovic A."/>
            <person name="Ireland A."/>
            <person name="Larimer J."/>
            <person name="McCowan C."/>
            <person name="Murphy C."/>
            <person name="Pearson M."/>
            <person name="Poon T.W."/>
            <person name="Priest M."/>
            <person name="Roberts A."/>
            <person name="Saif S."/>
            <person name="Shea T."/>
            <person name="Sisk P."/>
            <person name="Sykes S."/>
            <person name="Wortman J."/>
            <person name="Nusbaum C."/>
            <person name="Birren B."/>
        </authorList>
    </citation>
    <scope>NUCLEOTIDE SEQUENCE [LARGE SCALE GENOMIC DNA]</scope>
    <source>
        <strain evidence="3 4">P10297</strain>
    </source>
</reference>
<proteinExistence type="predicted"/>
<gene>
    <name evidence="3" type="ORF">F442_03036</name>
</gene>
<dbReference type="EMBL" id="ANIY01000707">
    <property type="protein sequence ID" value="ETP51852.1"/>
    <property type="molecule type" value="Genomic_DNA"/>
</dbReference>
<dbReference type="GO" id="GO:0008270">
    <property type="term" value="F:zinc ion binding"/>
    <property type="evidence" value="ECO:0007669"/>
    <property type="project" value="UniProtKB-KW"/>
</dbReference>
<protein>
    <recommendedName>
        <fullName evidence="2">SWIM-type domain-containing protein</fullName>
    </recommendedName>
</protein>
<evidence type="ECO:0000313" key="3">
    <source>
        <dbReference type="EMBL" id="ETP51852.1"/>
    </source>
</evidence>
<evidence type="ECO:0000256" key="1">
    <source>
        <dbReference type="PROSITE-ProRule" id="PRU00325"/>
    </source>
</evidence>
<dbReference type="Pfam" id="PF04434">
    <property type="entry name" value="SWIM"/>
    <property type="match status" value="1"/>
</dbReference>
<accession>W2ZWX1</accession>
<comment type="caution">
    <text evidence="3">The sequence shown here is derived from an EMBL/GenBank/DDBJ whole genome shotgun (WGS) entry which is preliminary data.</text>
</comment>
<sequence length="165" mass="18807">FQAIRELYRCDCKAFMSTGWACSHVVAAMSINEQFDLDLAATRLPTKKLSGGQRKIPNALTIGITGAKRFSTKLFTRLQREPMYIHNWHVCKDFIFEEDGVETTEFITGRIKGAQLKNGVYQWRVKFVDGDELFYEFQDIAEIIAASRKIGLDVTSLDEQAEENS</sequence>
<feature type="domain" description="SWIM-type" evidence="2">
    <location>
        <begin position="1"/>
        <end position="33"/>
    </location>
</feature>
<dbReference type="InterPro" id="IPR007527">
    <property type="entry name" value="Znf_SWIM"/>
</dbReference>
<dbReference type="Proteomes" id="UP000018948">
    <property type="component" value="Unassembled WGS sequence"/>
</dbReference>
<keyword evidence="1" id="KW-0862">Zinc</keyword>
<keyword evidence="1" id="KW-0479">Metal-binding</keyword>
<dbReference type="PROSITE" id="PS50966">
    <property type="entry name" value="ZF_SWIM"/>
    <property type="match status" value="1"/>
</dbReference>
<keyword evidence="1" id="KW-0863">Zinc-finger</keyword>
<dbReference type="AlphaFoldDB" id="W2ZWX1"/>
<feature type="non-terminal residue" evidence="3">
    <location>
        <position position="1"/>
    </location>
</feature>
<evidence type="ECO:0000259" key="2">
    <source>
        <dbReference type="PROSITE" id="PS50966"/>
    </source>
</evidence>
<organism evidence="3 4">
    <name type="scientific">Phytophthora nicotianae P10297</name>
    <dbReference type="NCBI Taxonomy" id="1317064"/>
    <lineage>
        <taxon>Eukaryota</taxon>
        <taxon>Sar</taxon>
        <taxon>Stramenopiles</taxon>
        <taxon>Oomycota</taxon>
        <taxon>Peronosporomycetes</taxon>
        <taxon>Peronosporales</taxon>
        <taxon>Peronosporaceae</taxon>
        <taxon>Phytophthora</taxon>
    </lineage>
</organism>